<accession>A0A382KMT4</accession>
<reference evidence="1" key="1">
    <citation type="submission" date="2018-05" db="EMBL/GenBank/DDBJ databases">
        <authorList>
            <person name="Lanie J.A."/>
            <person name="Ng W.-L."/>
            <person name="Kazmierczak K.M."/>
            <person name="Andrzejewski T.M."/>
            <person name="Davidsen T.M."/>
            <person name="Wayne K.J."/>
            <person name="Tettelin H."/>
            <person name="Glass J.I."/>
            <person name="Rusch D."/>
            <person name="Podicherti R."/>
            <person name="Tsui H.-C.T."/>
            <person name="Winkler M.E."/>
        </authorList>
    </citation>
    <scope>NUCLEOTIDE SEQUENCE</scope>
</reference>
<sequence>MITAVFVMSTIAHRQFLGCVTLTSYQEIEISD</sequence>
<name>A0A382KMT4_9ZZZZ</name>
<gene>
    <name evidence="1" type="ORF">METZ01_LOCUS276855</name>
</gene>
<organism evidence="1">
    <name type="scientific">marine metagenome</name>
    <dbReference type="NCBI Taxonomy" id="408172"/>
    <lineage>
        <taxon>unclassified sequences</taxon>
        <taxon>metagenomes</taxon>
        <taxon>ecological metagenomes</taxon>
    </lineage>
</organism>
<protein>
    <submittedName>
        <fullName evidence="1">Uncharacterized protein</fullName>
    </submittedName>
</protein>
<dbReference type="AlphaFoldDB" id="A0A382KMT4"/>
<evidence type="ECO:0000313" key="1">
    <source>
        <dbReference type="EMBL" id="SVC24001.1"/>
    </source>
</evidence>
<proteinExistence type="predicted"/>
<dbReference type="EMBL" id="UINC01080761">
    <property type="protein sequence ID" value="SVC24001.1"/>
    <property type="molecule type" value="Genomic_DNA"/>
</dbReference>